<dbReference type="PANTHER" id="PTHR24092:SF19">
    <property type="entry name" value="PHOSPHOLIPID-TRANSPORTING ATPASE"/>
    <property type="match status" value="1"/>
</dbReference>
<dbReference type="OrthoDB" id="377733at2759"/>
<dbReference type="InParanoid" id="A0A2P5EWT3"/>
<dbReference type="AlphaFoldDB" id="A0A2P5EWT3"/>
<evidence type="ECO:0000313" key="1">
    <source>
        <dbReference type="EMBL" id="PON90006.1"/>
    </source>
</evidence>
<protein>
    <submittedName>
        <fullName evidence="1">P-type ATPase, subfamily IV</fullName>
    </submittedName>
</protein>
<accession>A0A2P5EWT3</accession>
<dbReference type="GO" id="GO:0005886">
    <property type="term" value="C:plasma membrane"/>
    <property type="evidence" value="ECO:0007669"/>
    <property type="project" value="TreeGrafter"/>
</dbReference>
<dbReference type="PANTHER" id="PTHR24092">
    <property type="entry name" value="PROBABLE PHOSPHOLIPID-TRANSPORTING ATPASE"/>
    <property type="match status" value="1"/>
</dbReference>
<dbReference type="STRING" id="63057.A0A2P5EWT3"/>
<reference evidence="2" key="1">
    <citation type="submission" date="2016-06" db="EMBL/GenBank/DDBJ databases">
        <title>Parallel loss of symbiosis genes in relatives of nitrogen-fixing non-legume Parasponia.</title>
        <authorList>
            <person name="Van Velzen R."/>
            <person name="Holmer R."/>
            <person name="Bu F."/>
            <person name="Rutten L."/>
            <person name="Van Zeijl A."/>
            <person name="Liu W."/>
            <person name="Santuari L."/>
            <person name="Cao Q."/>
            <person name="Sharma T."/>
            <person name="Shen D."/>
            <person name="Roswanjaya Y."/>
            <person name="Wardhani T."/>
            <person name="Kalhor M.S."/>
            <person name="Jansen J."/>
            <person name="Van den Hoogen J."/>
            <person name="Gungor B."/>
            <person name="Hartog M."/>
            <person name="Hontelez J."/>
            <person name="Verver J."/>
            <person name="Yang W.-C."/>
            <person name="Schijlen E."/>
            <person name="Repin R."/>
            <person name="Schilthuizen M."/>
            <person name="Schranz E."/>
            <person name="Heidstra R."/>
            <person name="Miyata K."/>
            <person name="Fedorova E."/>
            <person name="Kohlen W."/>
            <person name="Bisseling T."/>
            <person name="Smit S."/>
            <person name="Geurts R."/>
        </authorList>
    </citation>
    <scope>NUCLEOTIDE SEQUENCE [LARGE SCALE GENOMIC DNA]</scope>
    <source>
        <strain evidence="2">cv. RG33-2</strain>
    </source>
</reference>
<gene>
    <name evidence="1" type="ORF">TorRG33x02_142920</name>
</gene>
<dbReference type="GO" id="GO:0045332">
    <property type="term" value="P:phospholipid translocation"/>
    <property type="evidence" value="ECO:0007669"/>
    <property type="project" value="TreeGrafter"/>
</dbReference>
<sequence length="133" mass="15540">MGIDLELLHKIKGVIECPVPDKDIRRFDANFRLFPPFIDNDLCPLTIKNTILQSCYLRNTEWACGVAVYTGKQWYVQYPEEGPWYELLVIPLRFEVLLCSIMIPISIKNTNAVVQTFSEREWKELSSKKTQEK</sequence>
<proteinExistence type="predicted"/>
<evidence type="ECO:0000313" key="2">
    <source>
        <dbReference type="Proteomes" id="UP000237000"/>
    </source>
</evidence>
<organism evidence="1 2">
    <name type="scientific">Trema orientale</name>
    <name type="common">Charcoal tree</name>
    <name type="synonym">Celtis orientalis</name>
    <dbReference type="NCBI Taxonomy" id="63057"/>
    <lineage>
        <taxon>Eukaryota</taxon>
        <taxon>Viridiplantae</taxon>
        <taxon>Streptophyta</taxon>
        <taxon>Embryophyta</taxon>
        <taxon>Tracheophyta</taxon>
        <taxon>Spermatophyta</taxon>
        <taxon>Magnoliopsida</taxon>
        <taxon>eudicotyledons</taxon>
        <taxon>Gunneridae</taxon>
        <taxon>Pentapetalae</taxon>
        <taxon>rosids</taxon>
        <taxon>fabids</taxon>
        <taxon>Rosales</taxon>
        <taxon>Cannabaceae</taxon>
        <taxon>Trema</taxon>
    </lineage>
</organism>
<name>A0A2P5EWT3_TREOI</name>
<dbReference type="GO" id="GO:0140326">
    <property type="term" value="F:ATPase-coupled intramembrane lipid transporter activity"/>
    <property type="evidence" value="ECO:0007669"/>
    <property type="project" value="TreeGrafter"/>
</dbReference>
<keyword evidence="2" id="KW-1185">Reference proteome</keyword>
<comment type="caution">
    <text evidence="1">The sequence shown here is derived from an EMBL/GenBank/DDBJ whole genome shotgun (WGS) entry which is preliminary data.</text>
</comment>
<dbReference type="Proteomes" id="UP000237000">
    <property type="component" value="Unassembled WGS sequence"/>
</dbReference>
<dbReference type="EMBL" id="JXTC01000088">
    <property type="protein sequence ID" value="PON90006.1"/>
    <property type="molecule type" value="Genomic_DNA"/>
</dbReference>